<gene>
    <name evidence="2" type="ORF">TMSB3V08_LOCUS7142</name>
</gene>
<evidence type="ECO:0000313" key="2">
    <source>
        <dbReference type="EMBL" id="CAD7430384.1"/>
    </source>
</evidence>
<feature type="compositionally biased region" description="Polar residues" evidence="1">
    <location>
        <begin position="8"/>
        <end position="19"/>
    </location>
</feature>
<evidence type="ECO:0000256" key="1">
    <source>
        <dbReference type="SAM" id="MobiDB-lite"/>
    </source>
</evidence>
<protein>
    <submittedName>
        <fullName evidence="2">Uncharacterized protein</fullName>
    </submittedName>
</protein>
<feature type="region of interest" description="Disordered" evidence="1">
    <location>
        <begin position="1"/>
        <end position="21"/>
    </location>
</feature>
<sequence>MDGDANKPRSQSASNSSFSLGDFILSRNSQGKEKKKQKQRGKCTKVHTLSCPSERSRLDIPLVSSLDSKGNVSSLSYSIKSSLEQESPMFNNMLTHTPKDILRSNIGVEIPVPKLVSYAEELDLLCEIYCFFLDNNLVVNLMAELLGMESGTFSPTVRSITPRIVEDISYLDTSMQLAQTISTITLFRNHRDTTDTTCGILSIWEKEHLVSSWSFHITLAGRIKDLLNSCNNPWNLFHFARLFRSQLQLSCLYDSKDQIETTRENEPPTSKKILQAGSPLHNRLSSIEVCDIITNHDKCRFEFNNNLICDTSENNCDVPMTSVENESPLFVTPTFAQFCAPQWLNSVFEMYRTPSFDASTAYQLKY</sequence>
<dbReference type="GO" id="GO:0006325">
    <property type="term" value="P:chromatin organization"/>
    <property type="evidence" value="ECO:0007669"/>
    <property type="project" value="TreeGrafter"/>
</dbReference>
<organism evidence="2">
    <name type="scientific">Timema monikensis</name>
    <dbReference type="NCBI Taxonomy" id="170555"/>
    <lineage>
        <taxon>Eukaryota</taxon>
        <taxon>Metazoa</taxon>
        <taxon>Ecdysozoa</taxon>
        <taxon>Arthropoda</taxon>
        <taxon>Hexapoda</taxon>
        <taxon>Insecta</taxon>
        <taxon>Pterygota</taxon>
        <taxon>Neoptera</taxon>
        <taxon>Polyneoptera</taxon>
        <taxon>Phasmatodea</taxon>
        <taxon>Timematodea</taxon>
        <taxon>Timematoidea</taxon>
        <taxon>Timematidae</taxon>
        <taxon>Timema</taxon>
    </lineage>
</organism>
<name>A0A7R9HQ37_9NEOP</name>
<dbReference type="EMBL" id="OB794478">
    <property type="protein sequence ID" value="CAD7430384.1"/>
    <property type="molecule type" value="Genomic_DNA"/>
</dbReference>
<dbReference type="GO" id="GO:0005634">
    <property type="term" value="C:nucleus"/>
    <property type="evidence" value="ECO:0007669"/>
    <property type="project" value="TreeGrafter"/>
</dbReference>
<reference evidence="2" key="1">
    <citation type="submission" date="2020-11" db="EMBL/GenBank/DDBJ databases">
        <authorList>
            <person name="Tran Van P."/>
        </authorList>
    </citation>
    <scope>NUCLEOTIDE SEQUENCE</scope>
</reference>
<dbReference type="PANTHER" id="PTHR28678:SF1">
    <property type="entry name" value="CODANIN-1"/>
    <property type="match status" value="1"/>
</dbReference>
<accession>A0A7R9HQ37</accession>
<proteinExistence type="predicted"/>
<dbReference type="InterPro" id="IPR040031">
    <property type="entry name" value="Codanin-1"/>
</dbReference>
<dbReference type="PANTHER" id="PTHR28678">
    <property type="entry name" value="CODANIN-1"/>
    <property type="match status" value="1"/>
</dbReference>
<dbReference type="AlphaFoldDB" id="A0A7R9HQ37"/>